<name>A0A4P9WT29_9FUNG</name>
<dbReference type="Proteomes" id="UP000269721">
    <property type="component" value="Unassembled WGS sequence"/>
</dbReference>
<evidence type="ECO:0000313" key="2">
    <source>
        <dbReference type="EMBL" id="RKO94206.1"/>
    </source>
</evidence>
<reference evidence="3" key="1">
    <citation type="journal article" date="2018" name="Nat. Microbiol.">
        <title>Leveraging single-cell genomics to expand the fungal tree of life.</title>
        <authorList>
            <person name="Ahrendt S.R."/>
            <person name="Quandt C.A."/>
            <person name="Ciobanu D."/>
            <person name="Clum A."/>
            <person name="Salamov A."/>
            <person name="Andreopoulos B."/>
            <person name="Cheng J.F."/>
            <person name="Woyke T."/>
            <person name="Pelin A."/>
            <person name="Henrissat B."/>
            <person name="Reynolds N.K."/>
            <person name="Benny G.L."/>
            <person name="Smith M.E."/>
            <person name="James T.Y."/>
            <person name="Grigoriev I.V."/>
        </authorList>
    </citation>
    <scope>NUCLEOTIDE SEQUENCE [LARGE SCALE GENOMIC DNA]</scope>
</reference>
<sequence length="194" mass="21944">MKNEMKDVIVEETNQCYEAQISELRNELKATAAAEQALNNIRLCNLQQALNFAREDLTRDETTKTHSLWYMIASVTVFIASLVFTSLAIFQGDPFSKIAPIVSSVLITAVPGIFIMVKLSLDAIVSVTLTRNRIVVLKLMVKEVQLSNANITKEVLSLLWEVAETSYNESHENVWHELQTPSRRHTSYATIHHK</sequence>
<feature type="transmembrane region" description="Helical" evidence="1">
    <location>
        <begin position="98"/>
        <end position="121"/>
    </location>
</feature>
<gene>
    <name evidence="2" type="ORF">BDK51DRAFT_31568</name>
</gene>
<protein>
    <submittedName>
        <fullName evidence="2">Uncharacterized protein</fullName>
    </submittedName>
</protein>
<evidence type="ECO:0000256" key="1">
    <source>
        <dbReference type="SAM" id="Phobius"/>
    </source>
</evidence>
<proteinExistence type="predicted"/>
<accession>A0A4P9WT29</accession>
<keyword evidence="1" id="KW-1133">Transmembrane helix</keyword>
<dbReference type="AlphaFoldDB" id="A0A4P9WT29"/>
<dbReference type="EMBL" id="KZ993972">
    <property type="protein sequence ID" value="RKO94206.1"/>
    <property type="molecule type" value="Genomic_DNA"/>
</dbReference>
<keyword evidence="1" id="KW-0812">Transmembrane</keyword>
<keyword evidence="1" id="KW-0472">Membrane</keyword>
<evidence type="ECO:0000313" key="3">
    <source>
        <dbReference type="Proteomes" id="UP000269721"/>
    </source>
</evidence>
<feature type="transmembrane region" description="Helical" evidence="1">
    <location>
        <begin position="68"/>
        <end position="92"/>
    </location>
</feature>
<keyword evidence="3" id="KW-1185">Reference proteome</keyword>
<organism evidence="2 3">
    <name type="scientific">Blyttiomyces helicus</name>
    <dbReference type="NCBI Taxonomy" id="388810"/>
    <lineage>
        <taxon>Eukaryota</taxon>
        <taxon>Fungi</taxon>
        <taxon>Fungi incertae sedis</taxon>
        <taxon>Chytridiomycota</taxon>
        <taxon>Chytridiomycota incertae sedis</taxon>
        <taxon>Chytridiomycetes</taxon>
        <taxon>Chytridiomycetes incertae sedis</taxon>
        <taxon>Blyttiomyces</taxon>
    </lineage>
</organism>